<evidence type="ECO:0000256" key="2">
    <source>
        <dbReference type="SAM" id="Phobius"/>
    </source>
</evidence>
<protein>
    <submittedName>
        <fullName evidence="4">Motile sperm domain-containing protein 2</fullName>
    </submittedName>
</protein>
<dbReference type="AlphaFoldDB" id="A0A6A4VR52"/>
<evidence type="ECO:0000313" key="5">
    <source>
        <dbReference type="Proteomes" id="UP000440578"/>
    </source>
</evidence>
<evidence type="ECO:0000256" key="1">
    <source>
        <dbReference type="SAM" id="Coils"/>
    </source>
</evidence>
<feature type="transmembrane region" description="Helical" evidence="2">
    <location>
        <begin position="101"/>
        <end position="122"/>
    </location>
</feature>
<name>A0A6A4VR52_AMPAM</name>
<gene>
    <name evidence="4" type="primary">Mospd2_6</name>
    <name evidence="4" type="ORF">FJT64_005396</name>
</gene>
<dbReference type="Pfam" id="PF00650">
    <property type="entry name" value="CRAL_TRIO"/>
    <property type="match status" value="1"/>
</dbReference>
<feature type="coiled-coil region" evidence="1">
    <location>
        <begin position="232"/>
        <end position="266"/>
    </location>
</feature>
<dbReference type="InterPro" id="IPR001251">
    <property type="entry name" value="CRAL-TRIO_dom"/>
</dbReference>
<dbReference type="PROSITE" id="PS50191">
    <property type="entry name" value="CRAL_TRIO"/>
    <property type="match status" value="1"/>
</dbReference>
<feature type="transmembrane region" description="Helical" evidence="2">
    <location>
        <begin position="260"/>
        <end position="281"/>
    </location>
</feature>
<dbReference type="SMART" id="SM00516">
    <property type="entry name" value="SEC14"/>
    <property type="match status" value="1"/>
</dbReference>
<dbReference type="InterPro" id="IPR036865">
    <property type="entry name" value="CRAL-TRIO_dom_sf"/>
</dbReference>
<dbReference type="PANTHER" id="PTHR46384:SF1">
    <property type="entry name" value="MOTILE SPERM DOMAIN-CONTAINING PROTEIN 2"/>
    <property type="match status" value="1"/>
</dbReference>
<proteinExistence type="predicted"/>
<reference evidence="4 5" key="1">
    <citation type="submission" date="2019-07" db="EMBL/GenBank/DDBJ databases">
        <title>Draft genome assembly of a fouling barnacle, Amphibalanus amphitrite (Darwin, 1854): The first reference genome for Thecostraca.</title>
        <authorList>
            <person name="Kim W."/>
        </authorList>
    </citation>
    <scope>NUCLEOTIDE SEQUENCE [LARGE SCALE GENOMIC DNA]</scope>
    <source>
        <strain evidence="4">SNU_AA5</strain>
        <tissue evidence="4">Soma without cirri and trophi</tissue>
    </source>
</reference>
<dbReference type="OrthoDB" id="10014385at2759"/>
<dbReference type="InterPro" id="IPR053012">
    <property type="entry name" value="ER-organelle_contact"/>
</dbReference>
<keyword evidence="2" id="KW-0812">Transmembrane</keyword>
<sequence length="285" mass="31310">MNVNALTLQSVDQALFKKGVMAAHGRDKAGCAVVIFSARLHERVSGAQFEEVKKFLVFWLEKMEREEKGKRITMFFDMGNAGLSNVDIPFISYLINLFKYYYPDLLNAIMVFELPFIMNAAWKIVKNMLPAKSHQLIKFVSKKDVTTLIPPTCALKRWGGGMLQVTPGDEVWFGTGSSGVKRTVTLVNIRGAPVAFKSLPSDDKQELCLRCSAAPSLNDPMVVMVRGLGTKLEAVTSQLEKQQQLLSRAEQQYASARGRLAAALAALAAMAAINIALAFSAGKCE</sequence>
<dbReference type="GO" id="GO:0140284">
    <property type="term" value="C:endoplasmic reticulum-endosome membrane contact site"/>
    <property type="evidence" value="ECO:0007669"/>
    <property type="project" value="TreeGrafter"/>
</dbReference>
<keyword evidence="2" id="KW-1133">Transmembrane helix</keyword>
<feature type="domain" description="CRAL-TRIO" evidence="3">
    <location>
        <begin position="8"/>
        <end position="167"/>
    </location>
</feature>
<comment type="caution">
    <text evidence="4">The sequence shown here is derived from an EMBL/GenBank/DDBJ whole genome shotgun (WGS) entry which is preliminary data.</text>
</comment>
<accession>A0A6A4VR52</accession>
<dbReference type="SUPFAM" id="SSF52087">
    <property type="entry name" value="CRAL/TRIO domain"/>
    <property type="match status" value="1"/>
</dbReference>
<evidence type="ECO:0000313" key="4">
    <source>
        <dbReference type="EMBL" id="KAF0297146.1"/>
    </source>
</evidence>
<keyword evidence="5" id="KW-1185">Reference proteome</keyword>
<organism evidence="4 5">
    <name type="scientific">Amphibalanus amphitrite</name>
    <name type="common">Striped barnacle</name>
    <name type="synonym">Balanus amphitrite</name>
    <dbReference type="NCBI Taxonomy" id="1232801"/>
    <lineage>
        <taxon>Eukaryota</taxon>
        <taxon>Metazoa</taxon>
        <taxon>Ecdysozoa</taxon>
        <taxon>Arthropoda</taxon>
        <taxon>Crustacea</taxon>
        <taxon>Multicrustacea</taxon>
        <taxon>Cirripedia</taxon>
        <taxon>Thoracica</taxon>
        <taxon>Thoracicalcarea</taxon>
        <taxon>Balanomorpha</taxon>
        <taxon>Balanoidea</taxon>
        <taxon>Balanidae</taxon>
        <taxon>Amphibalaninae</taxon>
        <taxon>Amphibalanus</taxon>
    </lineage>
</organism>
<dbReference type="PANTHER" id="PTHR46384">
    <property type="entry name" value="MOTILE SPERM DOMAIN-CONTAINING PROTEIN 2"/>
    <property type="match status" value="1"/>
</dbReference>
<keyword evidence="2" id="KW-0472">Membrane</keyword>
<dbReference type="EMBL" id="VIIS01001511">
    <property type="protein sequence ID" value="KAF0297146.1"/>
    <property type="molecule type" value="Genomic_DNA"/>
</dbReference>
<dbReference type="GO" id="GO:0012505">
    <property type="term" value="C:endomembrane system"/>
    <property type="evidence" value="ECO:0007669"/>
    <property type="project" value="TreeGrafter"/>
</dbReference>
<dbReference type="Proteomes" id="UP000440578">
    <property type="component" value="Unassembled WGS sequence"/>
</dbReference>
<evidence type="ECO:0000259" key="3">
    <source>
        <dbReference type="PROSITE" id="PS50191"/>
    </source>
</evidence>
<keyword evidence="1" id="KW-0175">Coiled coil</keyword>
<dbReference type="Gene3D" id="3.40.525.10">
    <property type="entry name" value="CRAL-TRIO lipid binding domain"/>
    <property type="match status" value="1"/>
</dbReference>
<dbReference type="CDD" id="cd00170">
    <property type="entry name" value="SEC14"/>
    <property type="match status" value="1"/>
</dbReference>